<protein>
    <recommendedName>
        <fullName evidence="1">Methyltransferase domain-containing protein</fullName>
    </recommendedName>
</protein>
<sequence>MTIDKEATIKCYDALAPFYTFFRAKTLRSDREIMPFVLKALMPADGERVLDAGTGPGVYAIKIAGQARNADIHAVDLSPAFLKIARANARKAGCGHIRFDQGDIENLPFEADRFDKLVCAGALEAVPNREKAAREFHRVLKPGGTAVIIEPDQGRNIRDRAFLFLLYGIGLIRPKMRGFGVTDIKRYYLNKHDFRALFAGSGFSRVELYDRRGSICAVCVK</sequence>
<proteinExistence type="predicted"/>
<gene>
    <name evidence="2" type="ORF">A2074_08490</name>
</gene>
<accession>A0A1F2UFH5</accession>
<dbReference type="PANTHER" id="PTHR43591">
    <property type="entry name" value="METHYLTRANSFERASE"/>
    <property type="match status" value="1"/>
</dbReference>
<dbReference type="CDD" id="cd02440">
    <property type="entry name" value="AdoMet_MTases"/>
    <property type="match status" value="1"/>
</dbReference>
<dbReference type="Pfam" id="PF13847">
    <property type="entry name" value="Methyltransf_31"/>
    <property type="match status" value="1"/>
</dbReference>
<feature type="domain" description="Methyltransferase" evidence="1">
    <location>
        <begin position="45"/>
        <end position="152"/>
    </location>
</feature>
<evidence type="ECO:0000313" key="2">
    <source>
        <dbReference type="EMBL" id="OFW31798.1"/>
    </source>
</evidence>
<evidence type="ECO:0000313" key="3">
    <source>
        <dbReference type="Proteomes" id="UP000178086"/>
    </source>
</evidence>
<dbReference type="InterPro" id="IPR025714">
    <property type="entry name" value="Methyltranfer_dom"/>
</dbReference>
<dbReference type="Proteomes" id="UP000178086">
    <property type="component" value="Unassembled WGS sequence"/>
</dbReference>
<dbReference type="AlphaFoldDB" id="A0A1F2UFH5"/>
<reference evidence="2 3" key="1">
    <citation type="journal article" date="2016" name="Nat. Commun.">
        <title>Thousands of microbial genomes shed light on interconnected biogeochemical processes in an aquifer system.</title>
        <authorList>
            <person name="Anantharaman K."/>
            <person name="Brown C.T."/>
            <person name="Hug L.A."/>
            <person name="Sharon I."/>
            <person name="Castelle C.J."/>
            <person name="Probst A.J."/>
            <person name="Thomas B.C."/>
            <person name="Singh A."/>
            <person name="Wilkins M.J."/>
            <person name="Karaoz U."/>
            <person name="Brodie E.L."/>
            <person name="Williams K.H."/>
            <person name="Hubbard S.S."/>
            <person name="Banfield J.F."/>
        </authorList>
    </citation>
    <scope>NUCLEOTIDE SEQUENCE [LARGE SCALE GENOMIC DNA]</scope>
</reference>
<dbReference type="SUPFAM" id="SSF53335">
    <property type="entry name" value="S-adenosyl-L-methionine-dependent methyltransferases"/>
    <property type="match status" value="1"/>
</dbReference>
<evidence type="ECO:0000259" key="1">
    <source>
        <dbReference type="Pfam" id="PF13847"/>
    </source>
</evidence>
<dbReference type="EMBL" id="MELI01000112">
    <property type="protein sequence ID" value="OFW31798.1"/>
    <property type="molecule type" value="Genomic_DNA"/>
</dbReference>
<dbReference type="Gene3D" id="3.40.50.150">
    <property type="entry name" value="Vaccinia Virus protein VP39"/>
    <property type="match status" value="1"/>
</dbReference>
<name>A0A1F2UFH5_9ACTN</name>
<dbReference type="GO" id="GO:0008168">
    <property type="term" value="F:methyltransferase activity"/>
    <property type="evidence" value="ECO:0007669"/>
    <property type="project" value="TreeGrafter"/>
</dbReference>
<dbReference type="PANTHER" id="PTHR43591:SF24">
    <property type="entry name" value="2-METHOXY-6-POLYPRENYL-1,4-BENZOQUINOL METHYLASE, MITOCHONDRIAL"/>
    <property type="match status" value="1"/>
</dbReference>
<organism evidence="2 3">
    <name type="scientific">Candidatus Aquicultor primus</name>
    <dbReference type="NCBI Taxonomy" id="1797195"/>
    <lineage>
        <taxon>Bacteria</taxon>
        <taxon>Bacillati</taxon>
        <taxon>Actinomycetota</taxon>
        <taxon>Candidatus Aquicultoria</taxon>
        <taxon>Candidatus Aquicultorales</taxon>
        <taxon>Candidatus Aquicultoraceae</taxon>
        <taxon>Candidatus Aquicultor</taxon>
    </lineage>
</organism>
<dbReference type="InterPro" id="IPR029063">
    <property type="entry name" value="SAM-dependent_MTases_sf"/>
</dbReference>
<comment type="caution">
    <text evidence="2">The sequence shown here is derived from an EMBL/GenBank/DDBJ whole genome shotgun (WGS) entry which is preliminary data.</text>
</comment>